<dbReference type="AlphaFoldDB" id="A0AAV7HBE4"/>
<protein>
    <recommendedName>
        <fullName evidence="1">Bulb-type lectin domain-containing protein</fullName>
    </recommendedName>
</protein>
<accession>A0AAV7HBE4</accession>
<evidence type="ECO:0000259" key="1">
    <source>
        <dbReference type="PROSITE" id="PS50927"/>
    </source>
</evidence>
<dbReference type="PROSITE" id="PS50927">
    <property type="entry name" value="BULB_LECTIN"/>
    <property type="match status" value="3"/>
</dbReference>
<organism evidence="2 3">
    <name type="scientific">Dendrobium chrysotoxum</name>
    <name type="common">Orchid</name>
    <dbReference type="NCBI Taxonomy" id="161865"/>
    <lineage>
        <taxon>Eukaryota</taxon>
        <taxon>Viridiplantae</taxon>
        <taxon>Streptophyta</taxon>
        <taxon>Embryophyta</taxon>
        <taxon>Tracheophyta</taxon>
        <taxon>Spermatophyta</taxon>
        <taxon>Magnoliopsida</taxon>
        <taxon>Liliopsida</taxon>
        <taxon>Asparagales</taxon>
        <taxon>Orchidaceae</taxon>
        <taxon>Epidendroideae</taxon>
        <taxon>Malaxideae</taxon>
        <taxon>Dendrobiinae</taxon>
        <taxon>Dendrobium</taxon>
    </lineage>
</organism>
<evidence type="ECO:0000313" key="2">
    <source>
        <dbReference type="EMBL" id="KAH0465460.1"/>
    </source>
</evidence>
<reference evidence="2 3" key="1">
    <citation type="journal article" date="2021" name="Hortic Res">
        <title>Chromosome-scale assembly of the Dendrobium chrysotoxum genome enhances the understanding of orchid evolution.</title>
        <authorList>
            <person name="Zhang Y."/>
            <person name="Zhang G.Q."/>
            <person name="Zhang D."/>
            <person name="Liu X.D."/>
            <person name="Xu X.Y."/>
            <person name="Sun W.H."/>
            <person name="Yu X."/>
            <person name="Zhu X."/>
            <person name="Wang Z.W."/>
            <person name="Zhao X."/>
            <person name="Zhong W.Y."/>
            <person name="Chen H."/>
            <person name="Yin W.L."/>
            <person name="Huang T."/>
            <person name="Niu S.C."/>
            <person name="Liu Z.J."/>
        </authorList>
    </citation>
    <scope>NUCLEOTIDE SEQUENCE [LARGE SCALE GENOMIC DNA]</scope>
    <source>
        <strain evidence="2">Lindl</strain>
    </source>
</reference>
<feature type="domain" description="Bulb-type lectin" evidence="1">
    <location>
        <begin position="250"/>
        <end position="358"/>
    </location>
</feature>
<gene>
    <name evidence="2" type="ORF">IEQ34_005563</name>
</gene>
<dbReference type="Gene3D" id="2.90.10.10">
    <property type="entry name" value="Bulb-type lectin domain"/>
    <property type="match status" value="4"/>
</dbReference>
<dbReference type="SMART" id="SM00108">
    <property type="entry name" value="B_lectin"/>
    <property type="match status" value="2"/>
</dbReference>
<feature type="domain" description="Bulb-type lectin" evidence="1">
    <location>
        <begin position="1"/>
        <end position="54"/>
    </location>
</feature>
<dbReference type="InterPro" id="IPR001480">
    <property type="entry name" value="Bulb-type_lectin_dom"/>
</dbReference>
<sequence>MQTDGNLVIYGYENRAIWASNTAREKGDFVFLLQKDGNGVIYSQPIWSTGTTYYGSASVVIKAALNGTVGASGAKQNKVLLLCTTSLSLLLTTPASGNNYLLSSERLNTGYSLIEGVYQFIIQNDCNLVLYQFRDPIWSSGTNNQGSGCYLTFEKDGNLVIYDYENKIVWETKTNGIEGNYVLILQRDRNVVIYGPGGWATKTNAYGSNNVVIATALNSTMGVSGEEQNKVLLLCTTSLSLLLTTPASGSNYLLSSERLNTGYSLIEGVYQFIIQNDCNLVLYHFRDPIWSSGTNNQGSGCYLTFEKDGNLVIYDYENKIVWETKTNGIEGNYVLILQRDRNVVIYGPGRWATKTNAYGSNNVVVATALNGTMGVSGEEQNKVMKMGKIMEVMRDE</sequence>
<dbReference type="GO" id="GO:0051707">
    <property type="term" value="P:response to other organism"/>
    <property type="evidence" value="ECO:0007669"/>
    <property type="project" value="UniProtKB-ARBA"/>
</dbReference>
<name>A0AAV7HBE4_DENCH</name>
<dbReference type="Proteomes" id="UP000775213">
    <property type="component" value="Unassembled WGS sequence"/>
</dbReference>
<dbReference type="InterPro" id="IPR036426">
    <property type="entry name" value="Bulb-type_lectin_dom_sf"/>
</dbReference>
<dbReference type="EMBL" id="JAGFBR010000006">
    <property type="protein sequence ID" value="KAH0465460.1"/>
    <property type="molecule type" value="Genomic_DNA"/>
</dbReference>
<dbReference type="CDD" id="cd00028">
    <property type="entry name" value="B_lectin"/>
    <property type="match status" value="2"/>
</dbReference>
<evidence type="ECO:0000313" key="3">
    <source>
        <dbReference type="Proteomes" id="UP000775213"/>
    </source>
</evidence>
<keyword evidence="3" id="KW-1185">Reference proteome</keyword>
<proteinExistence type="predicted"/>
<comment type="caution">
    <text evidence="2">The sequence shown here is derived from an EMBL/GenBank/DDBJ whole genome shotgun (WGS) entry which is preliminary data.</text>
</comment>
<feature type="domain" description="Bulb-type lectin" evidence="1">
    <location>
        <begin position="98"/>
        <end position="206"/>
    </location>
</feature>
<dbReference type="SUPFAM" id="SSF51110">
    <property type="entry name" value="alpha-D-mannose-specific plant lectins"/>
    <property type="match status" value="3"/>
</dbReference>